<reference evidence="3 4" key="1">
    <citation type="journal article" date="2015" name="Sci. Rep.">
        <title>A comparative genomics and reductive dehalogenase gene transcription study of two chloroethene-respiring bacteria, Dehalococcoides mccartyi strains MB and 11a.</title>
        <authorList>
            <person name="Low A."/>
            <person name="Shen Z."/>
            <person name="Cheng D."/>
            <person name="Rogers M.J."/>
            <person name="Lee P.K."/>
            <person name="He J."/>
        </authorList>
    </citation>
    <scope>NUCLEOTIDE SEQUENCE [LARGE SCALE GENOMIC DNA]</scope>
    <source>
        <strain evidence="3 4">MB</strain>
    </source>
</reference>
<organism evidence="3 4">
    <name type="scientific">Dehalococcoides mccartyi</name>
    <dbReference type="NCBI Taxonomy" id="61435"/>
    <lineage>
        <taxon>Bacteria</taxon>
        <taxon>Bacillati</taxon>
        <taxon>Chloroflexota</taxon>
        <taxon>Dehalococcoidia</taxon>
        <taxon>Dehalococcoidales</taxon>
        <taxon>Dehalococcoidaceae</taxon>
        <taxon>Dehalococcoides</taxon>
    </lineage>
</organism>
<evidence type="ECO:0000313" key="4">
    <source>
        <dbReference type="Proteomes" id="UP000053577"/>
    </source>
</evidence>
<evidence type="ECO:0000313" key="3">
    <source>
        <dbReference type="EMBL" id="KSV18345.1"/>
    </source>
</evidence>
<accession>A0A0V8M3Z8</accession>
<dbReference type="GO" id="GO:0016491">
    <property type="term" value="F:oxidoreductase activity"/>
    <property type="evidence" value="ECO:0007669"/>
    <property type="project" value="UniProtKB-KW"/>
</dbReference>
<dbReference type="OrthoDB" id="9773828at2"/>
<dbReference type="Gene3D" id="3.20.20.100">
    <property type="entry name" value="NADP-dependent oxidoreductase domain"/>
    <property type="match status" value="1"/>
</dbReference>
<protein>
    <submittedName>
        <fullName evidence="3">Aldo/keto reductase</fullName>
    </submittedName>
</protein>
<feature type="domain" description="NADP-dependent oxidoreductase" evidence="2">
    <location>
        <begin position="23"/>
        <end position="321"/>
    </location>
</feature>
<dbReference type="InterPro" id="IPR023210">
    <property type="entry name" value="NADP_OxRdtase_dom"/>
</dbReference>
<dbReference type="InterPro" id="IPR018170">
    <property type="entry name" value="Aldo/ket_reductase_CS"/>
</dbReference>
<dbReference type="PANTHER" id="PTHR43364:SF4">
    <property type="entry name" value="NAD(P)-LINKED OXIDOREDUCTASE SUPERFAMILY PROTEIN"/>
    <property type="match status" value="1"/>
</dbReference>
<dbReference type="PANTHER" id="PTHR43364">
    <property type="entry name" value="NADH-SPECIFIC METHYLGLYOXAL REDUCTASE-RELATED"/>
    <property type="match status" value="1"/>
</dbReference>
<dbReference type="InterPro" id="IPR036812">
    <property type="entry name" value="NAD(P)_OxRdtase_dom_sf"/>
</dbReference>
<dbReference type="PATRIC" id="fig|61435.5.peg.538"/>
<comment type="caution">
    <text evidence="3">The sequence shown here is derived from an EMBL/GenBank/DDBJ whole genome shotgun (WGS) entry which is preliminary data.</text>
</comment>
<dbReference type="RefSeq" id="WP_058292291.1">
    <property type="nucleotide sequence ID" value="NZ_JGYD01000011.1"/>
</dbReference>
<dbReference type="Proteomes" id="UP000053577">
    <property type="component" value="Unassembled WGS sequence"/>
</dbReference>
<dbReference type="eggNOG" id="COG0667">
    <property type="taxonomic scope" value="Bacteria"/>
</dbReference>
<dbReference type="InterPro" id="IPR020471">
    <property type="entry name" value="AKR"/>
</dbReference>
<dbReference type="InterPro" id="IPR050523">
    <property type="entry name" value="AKR_Detox_Biosynth"/>
</dbReference>
<dbReference type="SUPFAM" id="SSF51430">
    <property type="entry name" value="NAD(P)-linked oxidoreductase"/>
    <property type="match status" value="1"/>
</dbReference>
<proteinExistence type="predicted"/>
<sequence>MDNILDKKWAYRELGQTGIGLSPLGLGSWQFSRGKGAAIGVWGMLNQTKVNEIVLNSLAGGINWFDTAEAYGMGQSEESLAEALKQAGIRPGECFIATKWQPTMRSASSLKTLLPIREGFLSPYKVDLYQVHFPGLFASIDAQMDNMAALYKEGRIRAIGVSNFNASQMRIAQKRLNKYGLSLASNQVKYNLLDRQIETNGVLETARELGISLIAYSPLAMGVLSGKYQRNPEYLEMVPFIRRKTIRRALEKSMPVIAKLSEISARYNADIAQVALAWVIYGQGDTVFALAGASTPVQARENLRALDIKLTAAEIAELNSVSGS</sequence>
<gene>
    <name evidence="3" type="ORF">DA01_02670</name>
</gene>
<keyword evidence="1" id="KW-0560">Oxidoreductase</keyword>
<dbReference type="AlphaFoldDB" id="A0A0V8M3Z8"/>
<dbReference type="PRINTS" id="PR00069">
    <property type="entry name" value="ALDKETRDTASE"/>
</dbReference>
<evidence type="ECO:0000259" key="2">
    <source>
        <dbReference type="Pfam" id="PF00248"/>
    </source>
</evidence>
<dbReference type="PROSITE" id="PS00062">
    <property type="entry name" value="ALDOKETO_REDUCTASE_2"/>
    <property type="match status" value="1"/>
</dbReference>
<dbReference type="Pfam" id="PF00248">
    <property type="entry name" value="Aldo_ket_red"/>
    <property type="match status" value="1"/>
</dbReference>
<name>A0A0V8M3Z8_9CHLR</name>
<evidence type="ECO:0000256" key="1">
    <source>
        <dbReference type="ARBA" id="ARBA00023002"/>
    </source>
</evidence>
<dbReference type="EMBL" id="JGYD01000011">
    <property type="protein sequence ID" value="KSV18345.1"/>
    <property type="molecule type" value="Genomic_DNA"/>
</dbReference>